<dbReference type="InParanoid" id="B4DAP4"/>
<dbReference type="Gene3D" id="1.10.150.690">
    <property type="entry name" value="DUF2063"/>
    <property type="match status" value="1"/>
</dbReference>
<feature type="domain" description="NGO1945-like C-terminal" evidence="2">
    <location>
        <begin position="186"/>
        <end position="252"/>
    </location>
</feature>
<proteinExistence type="predicted"/>
<evidence type="ECO:0000259" key="1">
    <source>
        <dbReference type="Pfam" id="PF09836"/>
    </source>
</evidence>
<dbReference type="InterPro" id="IPR054098">
    <property type="entry name" value="NGO1945-like_C"/>
</dbReference>
<dbReference type="InterPro" id="IPR044922">
    <property type="entry name" value="DUF2063_N_sf"/>
</dbReference>
<name>B4DAP4_9BACT</name>
<protein>
    <submittedName>
        <fullName evidence="3">Uncharacterized protein</fullName>
    </submittedName>
</protein>
<dbReference type="STRING" id="497964.CfE428DRAFT_5985"/>
<dbReference type="EMBL" id="ABVL01000032">
    <property type="protein sequence ID" value="EDY16454.1"/>
    <property type="molecule type" value="Genomic_DNA"/>
</dbReference>
<evidence type="ECO:0000313" key="4">
    <source>
        <dbReference type="Proteomes" id="UP000005824"/>
    </source>
</evidence>
<evidence type="ECO:0000313" key="3">
    <source>
        <dbReference type="EMBL" id="EDY16454.1"/>
    </source>
</evidence>
<accession>B4DAP4</accession>
<dbReference type="Pfam" id="PF22106">
    <property type="entry name" value="NGO1945_C"/>
    <property type="match status" value="1"/>
</dbReference>
<gene>
    <name evidence="3" type="ORF">CfE428DRAFT_5985</name>
</gene>
<dbReference type="Proteomes" id="UP000005824">
    <property type="component" value="Unassembled WGS sequence"/>
</dbReference>
<organism evidence="3 4">
    <name type="scientific">Chthoniobacter flavus Ellin428</name>
    <dbReference type="NCBI Taxonomy" id="497964"/>
    <lineage>
        <taxon>Bacteria</taxon>
        <taxon>Pseudomonadati</taxon>
        <taxon>Verrucomicrobiota</taxon>
        <taxon>Spartobacteria</taxon>
        <taxon>Chthoniobacterales</taxon>
        <taxon>Chthoniobacteraceae</taxon>
        <taxon>Chthoniobacter</taxon>
    </lineage>
</organism>
<dbReference type="InterPro" id="IPR018640">
    <property type="entry name" value="DUF2063"/>
</dbReference>
<dbReference type="eggNOG" id="COG3219">
    <property type="taxonomic scope" value="Bacteria"/>
</dbReference>
<dbReference type="AlphaFoldDB" id="B4DAP4"/>
<keyword evidence="4" id="KW-1185">Reference proteome</keyword>
<comment type="caution">
    <text evidence="3">The sequence shown here is derived from an EMBL/GenBank/DDBJ whole genome shotgun (WGS) entry which is preliminary data.</text>
</comment>
<sequence length="260" mass="29689">MRPANAGIAERFIKPNDRLSAFERLQIYNQQYWWRLLGALGEDFRGLRAVLGEGKFEKLAVAYLEACGSHSWTLRDLGSRLVAFLAERPEYTCPRTDLALDVARVEWARVLAFDDPEKPTPKAEQIAQTPPDRLRLQLQPYLNLLELGHPVDELMRKLKRTGAVAVSNAVSIAAPRQRETVSIRRSRAPIHLAVHRANFSVYYQRLDPEAFRLLQALRSGATLADACATAFAENKKPPEQIATDIKEWFARWMEFGWFSR</sequence>
<dbReference type="Pfam" id="PF09836">
    <property type="entry name" value="DUF2063"/>
    <property type="match status" value="1"/>
</dbReference>
<feature type="domain" description="Putative DNA-binding" evidence="1">
    <location>
        <begin position="17"/>
        <end position="85"/>
    </location>
</feature>
<reference evidence="3 4" key="1">
    <citation type="journal article" date="2011" name="J. Bacteriol.">
        <title>Genome sequence of Chthoniobacter flavus Ellin428, an aerobic heterotrophic soil bacterium.</title>
        <authorList>
            <person name="Kant R."/>
            <person name="van Passel M.W."/>
            <person name="Palva A."/>
            <person name="Lucas S."/>
            <person name="Lapidus A."/>
            <person name="Glavina Del Rio T."/>
            <person name="Dalin E."/>
            <person name="Tice H."/>
            <person name="Bruce D."/>
            <person name="Goodwin L."/>
            <person name="Pitluck S."/>
            <person name="Larimer F.W."/>
            <person name="Land M.L."/>
            <person name="Hauser L."/>
            <person name="Sangwan P."/>
            <person name="de Vos W.M."/>
            <person name="Janssen P.H."/>
            <person name="Smidt H."/>
        </authorList>
    </citation>
    <scope>NUCLEOTIDE SEQUENCE [LARGE SCALE GENOMIC DNA]</scope>
    <source>
        <strain evidence="3 4">Ellin428</strain>
    </source>
</reference>
<evidence type="ECO:0000259" key="2">
    <source>
        <dbReference type="Pfam" id="PF22106"/>
    </source>
</evidence>